<keyword evidence="8" id="KW-0811">Translocation</keyword>
<evidence type="ECO:0000313" key="13">
    <source>
        <dbReference type="EMBL" id="RKP12691.1"/>
    </source>
</evidence>
<evidence type="ECO:0000256" key="9">
    <source>
        <dbReference type="ARBA" id="ARBA00023128"/>
    </source>
</evidence>
<dbReference type="AlphaFoldDB" id="A0A4P9Y3J1"/>
<keyword evidence="10" id="KW-0472">Membrane</keyword>
<keyword evidence="5" id="KW-1000">Mitochondrion outer membrane</keyword>
<keyword evidence="6" id="KW-0653">Protein transport</keyword>
<gene>
    <name evidence="13" type="ORF">BJ684DRAFT_16851</name>
</gene>
<accession>A0A4P9Y3J1</accession>
<keyword evidence="3" id="KW-0813">Transport</keyword>
<evidence type="ECO:0000256" key="4">
    <source>
        <dbReference type="ARBA" id="ARBA00022692"/>
    </source>
</evidence>
<keyword evidence="4" id="KW-0812">Transmembrane</keyword>
<protein>
    <submittedName>
        <fullName evidence="13">Mitochondrial outer membrane translocase complex, subunit Tom22</fullName>
    </submittedName>
</protein>
<sequence length="148" mass="16487">MVRLEEVTLEEVDEKKSFMDEEEELSGSEEEGSEGDYSDLSEEDEDEDEYDDDDDEGDDETLLERISALRDIIPPARRAAIANRWSTLYGGGAWMVSMVGKTAWVVATTALVLVIPLQIEAQKELMMKEYDEELKAQQAGASKMAGGV</sequence>
<name>A0A4P9Y3J1_9FUNG</name>
<evidence type="ECO:0000256" key="2">
    <source>
        <dbReference type="ARBA" id="ARBA00009874"/>
    </source>
</evidence>
<proteinExistence type="inferred from homology"/>
<evidence type="ECO:0000256" key="3">
    <source>
        <dbReference type="ARBA" id="ARBA00022448"/>
    </source>
</evidence>
<evidence type="ECO:0000256" key="8">
    <source>
        <dbReference type="ARBA" id="ARBA00023010"/>
    </source>
</evidence>
<evidence type="ECO:0000256" key="7">
    <source>
        <dbReference type="ARBA" id="ARBA00022989"/>
    </source>
</evidence>
<keyword evidence="7" id="KW-1133">Transmembrane helix</keyword>
<dbReference type="EMBL" id="KZ988239">
    <property type="protein sequence ID" value="RKP12691.1"/>
    <property type="molecule type" value="Genomic_DNA"/>
</dbReference>
<organism evidence="13 14">
    <name type="scientific">Piptocephalis cylindrospora</name>
    <dbReference type="NCBI Taxonomy" id="1907219"/>
    <lineage>
        <taxon>Eukaryota</taxon>
        <taxon>Fungi</taxon>
        <taxon>Fungi incertae sedis</taxon>
        <taxon>Zoopagomycota</taxon>
        <taxon>Zoopagomycotina</taxon>
        <taxon>Zoopagomycetes</taxon>
        <taxon>Zoopagales</taxon>
        <taxon>Piptocephalidaceae</taxon>
        <taxon>Piptocephalis</taxon>
    </lineage>
</organism>
<dbReference type="Pfam" id="PF04281">
    <property type="entry name" value="Tom22"/>
    <property type="match status" value="1"/>
</dbReference>
<dbReference type="GO" id="GO:0005741">
    <property type="term" value="C:mitochondrial outer membrane"/>
    <property type="evidence" value="ECO:0007669"/>
    <property type="project" value="UniProtKB-SubCell"/>
</dbReference>
<keyword evidence="14" id="KW-1185">Reference proteome</keyword>
<keyword evidence="11" id="KW-0675">Receptor</keyword>
<evidence type="ECO:0000256" key="6">
    <source>
        <dbReference type="ARBA" id="ARBA00022927"/>
    </source>
</evidence>
<reference evidence="14" key="1">
    <citation type="journal article" date="2018" name="Nat. Microbiol.">
        <title>Leveraging single-cell genomics to expand the fungal tree of life.</title>
        <authorList>
            <person name="Ahrendt S.R."/>
            <person name="Quandt C.A."/>
            <person name="Ciobanu D."/>
            <person name="Clum A."/>
            <person name="Salamov A."/>
            <person name="Andreopoulos B."/>
            <person name="Cheng J.F."/>
            <person name="Woyke T."/>
            <person name="Pelin A."/>
            <person name="Henrissat B."/>
            <person name="Reynolds N.K."/>
            <person name="Benny G.L."/>
            <person name="Smith M.E."/>
            <person name="James T.Y."/>
            <person name="Grigoriev I.V."/>
        </authorList>
    </citation>
    <scope>NUCLEOTIDE SEQUENCE [LARGE SCALE GENOMIC DNA]</scope>
</reference>
<evidence type="ECO:0000256" key="11">
    <source>
        <dbReference type="ARBA" id="ARBA00023170"/>
    </source>
</evidence>
<keyword evidence="9" id="KW-0496">Mitochondrion</keyword>
<feature type="compositionally biased region" description="Acidic residues" evidence="12">
    <location>
        <begin position="20"/>
        <end position="60"/>
    </location>
</feature>
<dbReference type="PANTHER" id="PTHR12504:SF0">
    <property type="entry name" value="MITOCHONDRIAL IMPORT RECEPTOR SUBUNIT TOM22 HOMOLOG"/>
    <property type="match status" value="1"/>
</dbReference>
<evidence type="ECO:0000313" key="14">
    <source>
        <dbReference type="Proteomes" id="UP000267251"/>
    </source>
</evidence>
<dbReference type="Proteomes" id="UP000267251">
    <property type="component" value="Unassembled WGS sequence"/>
</dbReference>
<evidence type="ECO:0000256" key="1">
    <source>
        <dbReference type="ARBA" id="ARBA00004572"/>
    </source>
</evidence>
<dbReference type="CDD" id="cd22884">
    <property type="entry name" value="TOM22"/>
    <property type="match status" value="1"/>
</dbReference>
<evidence type="ECO:0000256" key="10">
    <source>
        <dbReference type="ARBA" id="ARBA00023136"/>
    </source>
</evidence>
<comment type="subcellular location">
    <subcellularLocation>
        <location evidence="1">Mitochondrion outer membrane</location>
        <topology evidence="1">Single-pass membrane protein</topology>
    </subcellularLocation>
</comment>
<dbReference type="GO" id="GO:0006886">
    <property type="term" value="P:intracellular protein transport"/>
    <property type="evidence" value="ECO:0007669"/>
    <property type="project" value="InterPro"/>
</dbReference>
<evidence type="ECO:0000256" key="5">
    <source>
        <dbReference type="ARBA" id="ARBA00022787"/>
    </source>
</evidence>
<comment type="similarity">
    <text evidence="2">Belongs to the Tom22 family.</text>
</comment>
<feature type="region of interest" description="Disordered" evidence="12">
    <location>
        <begin position="1"/>
        <end position="60"/>
    </location>
</feature>
<dbReference type="InterPro" id="IPR005683">
    <property type="entry name" value="Tom22"/>
</dbReference>
<dbReference type="PANTHER" id="PTHR12504">
    <property type="entry name" value="MITOCHONDRIAL IMPORT RECEPTOR SUBUNIT TOM22"/>
    <property type="match status" value="1"/>
</dbReference>
<dbReference type="OrthoDB" id="10461695at2759"/>
<evidence type="ECO:0000256" key="12">
    <source>
        <dbReference type="SAM" id="MobiDB-lite"/>
    </source>
</evidence>